<dbReference type="Pfam" id="PF13173">
    <property type="entry name" value="AAA_14"/>
    <property type="match status" value="1"/>
</dbReference>
<dbReference type="Proteomes" id="UP000297872">
    <property type="component" value="Unassembled WGS sequence"/>
</dbReference>
<organism evidence="3 4">
    <name type="scientific">Segatella hominis</name>
    <dbReference type="NCBI Taxonomy" id="2518605"/>
    <lineage>
        <taxon>Bacteria</taxon>
        <taxon>Pseudomonadati</taxon>
        <taxon>Bacteroidota</taxon>
        <taxon>Bacteroidia</taxon>
        <taxon>Bacteroidales</taxon>
        <taxon>Prevotellaceae</taxon>
        <taxon>Segatella</taxon>
    </lineage>
</organism>
<dbReference type="SUPFAM" id="SSF52540">
    <property type="entry name" value="P-loop containing nucleoside triphosphate hydrolases"/>
    <property type="match status" value="1"/>
</dbReference>
<dbReference type="AlphaFoldDB" id="A0A4Y8VUG5"/>
<dbReference type="Pfam" id="PF13635">
    <property type="entry name" value="DUF4143"/>
    <property type="match status" value="1"/>
</dbReference>
<dbReference type="GeneID" id="302994069"/>
<proteinExistence type="predicted"/>
<comment type="caution">
    <text evidence="3">The sequence shown here is derived from an EMBL/GenBank/DDBJ whole genome shotgun (WGS) entry which is preliminary data.</text>
</comment>
<dbReference type="InterPro" id="IPR027417">
    <property type="entry name" value="P-loop_NTPase"/>
</dbReference>
<gene>
    <name evidence="3" type="ORF">EXN75_02005</name>
</gene>
<dbReference type="EMBL" id="SGVY01000004">
    <property type="protein sequence ID" value="TFH84140.1"/>
    <property type="molecule type" value="Genomic_DNA"/>
</dbReference>
<feature type="domain" description="AAA" evidence="1">
    <location>
        <begin position="22"/>
        <end position="155"/>
    </location>
</feature>
<evidence type="ECO:0000259" key="2">
    <source>
        <dbReference type="Pfam" id="PF13635"/>
    </source>
</evidence>
<sequence length="454" mass="51038">MDKYLSRSIDQALLEWKDNPRRKPLLVRGARQVGKSSTIRHLGKNFKYFLEVNVERNPEVMEFFKGSRDVKSIAAKLSDFFNVPVVPGETLLFLDEIQKCEDVIHSLWFFKEDYPELHVIAAGSLLEFALKNLSSFGVGRVSSLFVYPMSFDEFLTATRQEGLLRIKRNSSPTNPLPEAFYNRLVEAFRSYMLVGGMPEAVATYTETGSYRYSSDIVNEIIQGYQDDFAKYGAKANPLLLRQTLISVAHQAGAKFVCSRVEGQYRSAEVKVALEMLKDAGLIIPTYHTDANGVPLGAEINERVVKYLIHDTGVLLGILGIDDDIDERIKEMMVADSIDLVDKGHVAEMMAGLELIKYSSPQTRHQLYYWQNMNKGTCAEVDYVIGRSGSIVPIEVKSGVKGSMSSMYSLMRNPQKHIEMGIRCSLENFGTFASPDGKKIDIIPLYAISNLFAEK</sequence>
<dbReference type="InterPro" id="IPR025420">
    <property type="entry name" value="DUF4143"/>
</dbReference>
<reference evidence="3 4" key="1">
    <citation type="submission" date="2019-02" db="EMBL/GenBank/DDBJ databases">
        <title>Draft Genome Sequence of the Prevotella sp. BCRC 81118, Isolated from Human Feces.</title>
        <authorList>
            <person name="Huang C.-H."/>
        </authorList>
    </citation>
    <scope>NUCLEOTIDE SEQUENCE [LARGE SCALE GENOMIC DNA]</scope>
    <source>
        <strain evidence="3 4">BCRC 81118</strain>
    </source>
</reference>
<evidence type="ECO:0000313" key="3">
    <source>
        <dbReference type="EMBL" id="TFH84140.1"/>
    </source>
</evidence>
<dbReference type="OrthoDB" id="9801840at2"/>
<dbReference type="RefSeq" id="WP_134842596.1">
    <property type="nucleotide sequence ID" value="NZ_SGVY01000004.1"/>
</dbReference>
<evidence type="ECO:0000313" key="4">
    <source>
        <dbReference type="Proteomes" id="UP000297872"/>
    </source>
</evidence>
<dbReference type="CDD" id="cd00009">
    <property type="entry name" value="AAA"/>
    <property type="match status" value="1"/>
</dbReference>
<evidence type="ECO:0000259" key="1">
    <source>
        <dbReference type="Pfam" id="PF13173"/>
    </source>
</evidence>
<accession>A0A4Y8VUG5</accession>
<dbReference type="InterPro" id="IPR041682">
    <property type="entry name" value="AAA_14"/>
</dbReference>
<keyword evidence="4" id="KW-1185">Reference proteome</keyword>
<name>A0A4Y8VUG5_9BACT</name>
<dbReference type="PANTHER" id="PTHR33295:SF7">
    <property type="entry name" value="ATPASE"/>
    <property type="match status" value="1"/>
</dbReference>
<dbReference type="PANTHER" id="PTHR33295">
    <property type="entry name" value="ATPASE"/>
    <property type="match status" value="1"/>
</dbReference>
<protein>
    <submittedName>
        <fullName evidence="3">DUF4143 domain-containing protein</fullName>
    </submittedName>
</protein>
<feature type="domain" description="DUF4143" evidence="2">
    <location>
        <begin position="225"/>
        <end position="398"/>
    </location>
</feature>